<keyword evidence="3" id="KW-1185">Reference proteome</keyword>
<keyword evidence="1" id="KW-0472">Membrane</keyword>
<proteinExistence type="predicted"/>
<comment type="caution">
    <text evidence="2">The sequence shown here is derived from an EMBL/GenBank/DDBJ whole genome shotgun (WGS) entry which is preliminary data.</text>
</comment>
<sequence length="148" mass="17582">MKINWGTGIVIAFICFISFIMYFIIKMNTDSKYDHDLVIEEYYQAELGFQDEIDKEENSNKLTENISWKKTEDGLIITFPENLDSQDITGKVSLYRTSNKKLDFDMPISISNNQMLIPNNKLLDGRWNLKVDWQYKETSYLYKKEIMY</sequence>
<dbReference type="OrthoDB" id="1493774at2"/>
<dbReference type="EMBL" id="QGGP01000006">
    <property type="protein sequence ID" value="PWK17864.1"/>
    <property type="molecule type" value="Genomic_DNA"/>
</dbReference>
<keyword evidence="1" id="KW-0812">Transmembrane</keyword>
<accession>A0A316DI71</accession>
<dbReference type="AlphaFoldDB" id="A0A316DI71"/>
<evidence type="ECO:0000313" key="2">
    <source>
        <dbReference type="EMBL" id="PWK17864.1"/>
    </source>
</evidence>
<evidence type="ECO:0000313" key="3">
    <source>
        <dbReference type="Proteomes" id="UP000245430"/>
    </source>
</evidence>
<name>A0A316DI71_9FLAO</name>
<protein>
    <submittedName>
        <fullName evidence="2">FixH protein</fullName>
    </submittedName>
</protein>
<dbReference type="InterPro" id="IPR008620">
    <property type="entry name" value="FixH"/>
</dbReference>
<reference evidence="2 3" key="1">
    <citation type="submission" date="2018-05" db="EMBL/GenBank/DDBJ databases">
        <title>Genomic Encyclopedia of Archaeal and Bacterial Type Strains, Phase II (KMG-II): from individual species to whole genera.</title>
        <authorList>
            <person name="Goeker M."/>
        </authorList>
    </citation>
    <scope>NUCLEOTIDE SEQUENCE [LARGE SCALE GENOMIC DNA]</scope>
    <source>
        <strain evidence="2 3">DSM 22637</strain>
    </source>
</reference>
<feature type="transmembrane region" description="Helical" evidence="1">
    <location>
        <begin position="6"/>
        <end position="25"/>
    </location>
</feature>
<dbReference type="Pfam" id="PF05751">
    <property type="entry name" value="FixH"/>
    <property type="match status" value="1"/>
</dbReference>
<dbReference type="Proteomes" id="UP000245430">
    <property type="component" value="Unassembled WGS sequence"/>
</dbReference>
<evidence type="ECO:0000256" key="1">
    <source>
        <dbReference type="SAM" id="Phobius"/>
    </source>
</evidence>
<dbReference type="RefSeq" id="WP_109682920.1">
    <property type="nucleotide sequence ID" value="NZ_QGGP01000006.1"/>
</dbReference>
<organism evidence="2 3">
    <name type="scientific">Xanthomarina spongicola</name>
    <dbReference type="NCBI Taxonomy" id="570520"/>
    <lineage>
        <taxon>Bacteria</taxon>
        <taxon>Pseudomonadati</taxon>
        <taxon>Bacteroidota</taxon>
        <taxon>Flavobacteriia</taxon>
        <taxon>Flavobacteriales</taxon>
        <taxon>Flavobacteriaceae</taxon>
        <taxon>Xanthomarina</taxon>
    </lineage>
</organism>
<keyword evidence="1" id="KW-1133">Transmembrane helix</keyword>
<gene>
    <name evidence="2" type="ORF">LX78_02262</name>
</gene>